<feature type="transmembrane region" description="Helical" evidence="6">
    <location>
        <begin position="54"/>
        <end position="72"/>
    </location>
</feature>
<keyword evidence="2" id="KW-1003">Cell membrane</keyword>
<evidence type="ECO:0000256" key="1">
    <source>
        <dbReference type="ARBA" id="ARBA00004651"/>
    </source>
</evidence>
<feature type="transmembrane region" description="Helical" evidence="6">
    <location>
        <begin position="110"/>
        <end position="130"/>
    </location>
</feature>
<feature type="transmembrane region" description="Helical" evidence="6">
    <location>
        <begin position="379"/>
        <end position="399"/>
    </location>
</feature>
<feature type="transmembrane region" description="Helical" evidence="6">
    <location>
        <begin position="354"/>
        <end position="373"/>
    </location>
</feature>
<proteinExistence type="predicted"/>
<dbReference type="EMBL" id="UOFL01000010">
    <property type="protein sequence ID" value="VAW71122.1"/>
    <property type="molecule type" value="Genomic_DNA"/>
</dbReference>
<reference evidence="7" key="1">
    <citation type="submission" date="2018-06" db="EMBL/GenBank/DDBJ databases">
        <authorList>
            <person name="Zhirakovskaya E."/>
        </authorList>
    </citation>
    <scope>NUCLEOTIDE SEQUENCE</scope>
</reference>
<feature type="transmembrane region" description="Helical" evidence="6">
    <location>
        <begin position="142"/>
        <end position="160"/>
    </location>
</feature>
<feature type="transmembrane region" description="Helical" evidence="6">
    <location>
        <begin position="84"/>
        <end position="104"/>
    </location>
</feature>
<keyword evidence="4 6" id="KW-1133">Transmembrane helix</keyword>
<accession>A0A3B0Y6Y4</accession>
<evidence type="ECO:0000256" key="6">
    <source>
        <dbReference type="SAM" id="Phobius"/>
    </source>
</evidence>
<keyword evidence="3 6" id="KW-0812">Transmembrane</keyword>
<dbReference type="GO" id="GO:0005886">
    <property type="term" value="C:plasma membrane"/>
    <property type="evidence" value="ECO:0007669"/>
    <property type="project" value="UniProtKB-SubCell"/>
</dbReference>
<evidence type="ECO:0000313" key="7">
    <source>
        <dbReference type="EMBL" id="VAW71122.1"/>
    </source>
</evidence>
<feature type="transmembrane region" description="Helical" evidence="6">
    <location>
        <begin position="215"/>
        <end position="237"/>
    </location>
</feature>
<dbReference type="InterPro" id="IPR050833">
    <property type="entry name" value="Poly_Biosynth_Transport"/>
</dbReference>
<evidence type="ECO:0000256" key="5">
    <source>
        <dbReference type="ARBA" id="ARBA00023136"/>
    </source>
</evidence>
<sequence length="409" mass="45596">MKNSVLRPLTNMSKSDFIGKSSILFFATILANVLSLLGIIMLTKIYSMEILGEFFAVIAITSVLTILLHAGFIQAIPLMNEEELKVGVSLLTVVSAIVFGLSLLCLLLSQYLFVLAMAAAISNLGALLEITLIREGRVRFIAAYRIALPISSFTLILIYSQSLTVNAYWLALSYYVGMLLLVLYSATLVLVPLLVKLKPVQVIKLIRTYNRFPRYIGPGLLFHAAAFNLPIFVGLHYFGGATISAYTLAYRFVIAPMNVLGQALGQAYTSKLSQLYRHSNVLKTTFSLDSLLFSLAVIVSLLIYFIFPWVSQWLFDDNHIQISEYAFALIPLVFSMLSVAPLSNLFQFTNRQRMILGVQLITFLSSLASFFIGVLLNSFMTAVVIFSLMTLLKYGWVYFEIIKVRNGEA</sequence>
<feature type="transmembrane region" description="Helical" evidence="6">
    <location>
        <begin position="249"/>
        <end position="269"/>
    </location>
</feature>
<name>A0A3B0Y6Y4_9ZZZZ</name>
<dbReference type="PANTHER" id="PTHR30250:SF11">
    <property type="entry name" value="O-ANTIGEN TRANSPORTER-RELATED"/>
    <property type="match status" value="1"/>
</dbReference>
<feature type="transmembrane region" description="Helical" evidence="6">
    <location>
        <begin position="21"/>
        <end position="42"/>
    </location>
</feature>
<keyword evidence="5 6" id="KW-0472">Membrane</keyword>
<organism evidence="7">
    <name type="scientific">hydrothermal vent metagenome</name>
    <dbReference type="NCBI Taxonomy" id="652676"/>
    <lineage>
        <taxon>unclassified sequences</taxon>
        <taxon>metagenomes</taxon>
        <taxon>ecological metagenomes</taxon>
    </lineage>
</organism>
<protein>
    <submittedName>
        <fullName evidence="7">Uncharacterized protein</fullName>
    </submittedName>
</protein>
<feature type="transmembrane region" description="Helical" evidence="6">
    <location>
        <begin position="322"/>
        <end position="342"/>
    </location>
</feature>
<comment type="subcellular location">
    <subcellularLocation>
        <location evidence="1">Cell membrane</location>
        <topology evidence="1">Multi-pass membrane protein</topology>
    </subcellularLocation>
</comment>
<feature type="transmembrane region" description="Helical" evidence="6">
    <location>
        <begin position="290"/>
        <end position="310"/>
    </location>
</feature>
<evidence type="ECO:0000256" key="3">
    <source>
        <dbReference type="ARBA" id="ARBA00022692"/>
    </source>
</evidence>
<feature type="transmembrane region" description="Helical" evidence="6">
    <location>
        <begin position="172"/>
        <end position="195"/>
    </location>
</feature>
<dbReference type="PANTHER" id="PTHR30250">
    <property type="entry name" value="PST FAMILY PREDICTED COLANIC ACID TRANSPORTER"/>
    <property type="match status" value="1"/>
</dbReference>
<dbReference type="AlphaFoldDB" id="A0A3B0Y6Y4"/>
<gene>
    <name evidence="7" type="ORF">MNBD_GAMMA12-1273</name>
</gene>
<evidence type="ECO:0000256" key="4">
    <source>
        <dbReference type="ARBA" id="ARBA00022989"/>
    </source>
</evidence>
<evidence type="ECO:0000256" key="2">
    <source>
        <dbReference type="ARBA" id="ARBA00022475"/>
    </source>
</evidence>